<protein>
    <submittedName>
        <fullName evidence="3">Phosphoglycerate mutase-like protein 1 isoform X1</fullName>
    </submittedName>
</protein>
<comment type="similarity">
    <text evidence="1">Belongs to the phosphoglycerate mutase family.</text>
</comment>
<dbReference type="Proteomes" id="UP000504603">
    <property type="component" value="Unplaced"/>
</dbReference>
<reference evidence="3" key="1">
    <citation type="submission" date="2025-08" db="UniProtKB">
        <authorList>
            <consortium name="RefSeq"/>
        </authorList>
    </citation>
    <scope>IDENTIFICATION</scope>
    <source>
        <strain evidence="3">OHB3-1</strain>
    </source>
</reference>
<gene>
    <name evidence="3" type="primary">LOC111008037</name>
</gene>
<dbReference type="InterPro" id="IPR029033">
    <property type="entry name" value="His_PPase_superfam"/>
</dbReference>
<dbReference type="SMART" id="SM00855">
    <property type="entry name" value="PGAM"/>
    <property type="match status" value="1"/>
</dbReference>
<evidence type="ECO:0000256" key="1">
    <source>
        <dbReference type="ARBA" id="ARBA00038362"/>
    </source>
</evidence>
<dbReference type="AlphaFoldDB" id="A0A6J1C377"/>
<dbReference type="SUPFAM" id="SSF53254">
    <property type="entry name" value="Phosphoglycerate mutase-like"/>
    <property type="match status" value="1"/>
</dbReference>
<dbReference type="InterPro" id="IPR050275">
    <property type="entry name" value="PGM_Phosphatase"/>
</dbReference>
<dbReference type="KEGG" id="mcha:111008037"/>
<dbReference type="Gene3D" id="3.40.50.1240">
    <property type="entry name" value="Phosphoglycerate mutase-like"/>
    <property type="match status" value="1"/>
</dbReference>
<accession>A0A6J1C377</accession>
<organism evidence="2 3">
    <name type="scientific">Momordica charantia</name>
    <name type="common">Bitter gourd</name>
    <name type="synonym">Balsam pear</name>
    <dbReference type="NCBI Taxonomy" id="3673"/>
    <lineage>
        <taxon>Eukaryota</taxon>
        <taxon>Viridiplantae</taxon>
        <taxon>Streptophyta</taxon>
        <taxon>Embryophyta</taxon>
        <taxon>Tracheophyta</taxon>
        <taxon>Spermatophyta</taxon>
        <taxon>Magnoliopsida</taxon>
        <taxon>eudicotyledons</taxon>
        <taxon>Gunneridae</taxon>
        <taxon>Pentapetalae</taxon>
        <taxon>rosids</taxon>
        <taxon>fabids</taxon>
        <taxon>Cucurbitales</taxon>
        <taxon>Cucurbitaceae</taxon>
        <taxon>Momordiceae</taxon>
        <taxon>Momordica</taxon>
    </lineage>
</organism>
<sequence>MDAAAAINVYPFHRTKTIHLVRHAQGFHNLNESLEFLLSEEFFDARLTPLGWEQVDTLRKHVQSRGISKKIELVITSPMSRTIETAVGTFGGEEPSDDLNVPLLMVENAGDNNRPAISSLNCPPFLAIEDCREVIGVFPNCRRRSISEYRPLYPGIDFSMIEHDEDVLWKRDILETPDEMASRGLKFLKWLLTLNEKEIAVVSHSGFLFESMREFGNDCDVFIQSEIREHFANAELRSIILIDRSRIGSDSSNNFPGGIPRGLDLPVDIAIKKNPEFQKRLKCYPKK</sequence>
<dbReference type="PANTHER" id="PTHR48100:SF1">
    <property type="entry name" value="HISTIDINE PHOSPHATASE FAMILY PROTEIN-RELATED"/>
    <property type="match status" value="1"/>
</dbReference>
<dbReference type="CDD" id="cd07067">
    <property type="entry name" value="HP_PGM_like"/>
    <property type="match status" value="1"/>
</dbReference>
<keyword evidence="2" id="KW-1185">Reference proteome</keyword>
<dbReference type="GO" id="GO:0005737">
    <property type="term" value="C:cytoplasm"/>
    <property type="evidence" value="ECO:0007669"/>
    <property type="project" value="TreeGrafter"/>
</dbReference>
<dbReference type="OrthoDB" id="496981at2759"/>
<dbReference type="InterPro" id="IPR013078">
    <property type="entry name" value="His_Pase_superF_clade-1"/>
</dbReference>
<dbReference type="GO" id="GO:0016791">
    <property type="term" value="F:phosphatase activity"/>
    <property type="evidence" value="ECO:0007669"/>
    <property type="project" value="TreeGrafter"/>
</dbReference>
<dbReference type="RefSeq" id="XP_022136326.1">
    <property type="nucleotide sequence ID" value="XM_022280634.1"/>
</dbReference>
<name>A0A6J1C377_MOMCH</name>
<evidence type="ECO:0000313" key="3">
    <source>
        <dbReference type="RefSeq" id="XP_022136326.1"/>
    </source>
</evidence>
<dbReference type="PANTHER" id="PTHR48100">
    <property type="entry name" value="BROAD-SPECIFICITY PHOSPHATASE YOR283W-RELATED"/>
    <property type="match status" value="1"/>
</dbReference>
<dbReference type="GeneID" id="111008037"/>
<evidence type="ECO:0000313" key="2">
    <source>
        <dbReference type="Proteomes" id="UP000504603"/>
    </source>
</evidence>
<proteinExistence type="inferred from homology"/>
<dbReference type="Pfam" id="PF00300">
    <property type="entry name" value="His_Phos_1"/>
    <property type="match status" value="1"/>
</dbReference>